<proteinExistence type="inferred from homology"/>
<evidence type="ECO:0000256" key="9">
    <source>
        <dbReference type="ARBA" id="ARBA00033063"/>
    </source>
</evidence>
<feature type="domain" description="POTRA" evidence="12">
    <location>
        <begin position="198"/>
        <end position="274"/>
    </location>
</feature>
<evidence type="ECO:0000259" key="12">
    <source>
        <dbReference type="PROSITE" id="PS51779"/>
    </source>
</evidence>
<evidence type="ECO:0000256" key="10">
    <source>
        <dbReference type="ARBA" id="ARBA00093548"/>
    </source>
</evidence>
<keyword evidence="7" id="KW-0472">Membrane</keyword>
<evidence type="ECO:0000256" key="1">
    <source>
        <dbReference type="ARBA" id="ARBA00004442"/>
    </source>
</evidence>
<dbReference type="InterPro" id="IPR035243">
    <property type="entry name" value="TamA_POTRA_Dom_1"/>
</dbReference>
<dbReference type="PROSITE" id="PS51779">
    <property type="entry name" value="POTRA"/>
    <property type="match status" value="1"/>
</dbReference>
<dbReference type="PANTHER" id="PTHR12815">
    <property type="entry name" value="SORTING AND ASSEMBLY MACHINERY SAMM50 PROTEIN FAMILY MEMBER"/>
    <property type="match status" value="1"/>
</dbReference>
<dbReference type="Pfam" id="PF17243">
    <property type="entry name" value="POTRA_TamA_1"/>
    <property type="match status" value="1"/>
</dbReference>
<comment type="subcellular location">
    <subcellularLocation>
        <location evidence="1">Cell outer membrane</location>
    </subcellularLocation>
</comment>
<keyword evidence="8" id="KW-0998">Cell outer membrane</keyword>
<evidence type="ECO:0000256" key="2">
    <source>
        <dbReference type="ARBA" id="ARBA00010248"/>
    </source>
</evidence>
<keyword evidence="14" id="KW-1185">Reference proteome</keyword>
<evidence type="ECO:0000256" key="11">
    <source>
        <dbReference type="SAM" id="SignalP"/>
    </source>
</evidence>
<protein>
    <recommendedName>
        <fullName evidence="3">Translocation and assembly module subunit TamA</fullName>
    </recommendedName>
    <alternativeName>
        <fullName evidence="9">Autotransporter assembly factor TamA</fullName>
    </alternativeName>
</protein>
<accession>A0ABS2DTM4</accession>
<dbReference type="InterPro" id="IPR034746">
    <property type="entry name" value="POTRA"/>
</dbReference>
<dbReference type="Pfam" id="PF07244">
    <property type="entry name" value="POTRA"/>
    <property type="match status" value="1"/>
</dbReference>
<name>A0ABS2DTM4_9BURK</name>
<evidence type="ECO:0000256" key="7">
    <source>
        <dbReference type="ARBA" id="ARBA00023136"/>
    </source>
</evidence>
<reference evidence="13 14" key="1">
    <citation type="journal article" date="2021" name="Sci. Rep.">
        <title>The distribution of antibiotic resistance genes in chicken gut microbiota commensals.</title>
        <authorList>
            <person name="Juricova H."/>
            <person name="Matiasovicova J."/>
            <person name="Kubasova T."/>
            <person name="Cejkova D."/>
            <person name="Rychlik I."/>
        </authorList>
    </citation>
    <scope>NUCLEOTIDE SEQUENCE [LARGE SCALE GENOMIC DNA]</scope>
    <source>
        <strain evidence="13 14">An829</strain>
    </source>
</reference>
<evidence type="ECO:0000256" key="3">
    <source>
        <dbReference type="ARBA" id="ARBA00015419"/>
    </source>
</evidence>
<dbReference type="Gene3D" id="2.40.160.50">
    <property type="entry name" value="membrane protein fhac: a member of the omp85/tpsb transporter family"/>
    <property type="match status" value="1"/>
</dbReference>
<keyword evidence="5" id="KW-0812">Transmembrane</keyword>
<comment type="caution">
    <text evidence="13">The sequence shown here is derived from an EMBL/GenBank/DDBJ whole genome shotgun (WGS) entry which is preliminary data.</text>
</comment>
<dbReference type="Proteomes" id="UP000715095">
    <property type="component" value="Unassembled WGS sequence"/>
</dbReference>
<dbReference type="InterPro" id="IPR010827">
    <property type="entry name" value="BamA/TamA_POTRA"/>
</dbReference>
<evidence type="ECO:0000256" key="8">
    <source>
        <dbReference type="ARBA" id="ARBA00023237"/>
    </source>
</evidence>
<organism evidence="13 14">
    <name type="scientific">Sutterella massiliensis</name>
    <dbReference type="NCBI Taxonomy" id="1816689"/>
    <lineage>
        <taxon>Bacteria</taxon>
        <taxon>Pseudomonadati</taxon>
        <taxon>Pseudomonadota</taxon>
        <taxon>Betaproteobacteria</taxon>
        <taxon>Burkholderiales</taxon>
        <taxon>Sutterellaceae</taxon>
        <taxon>Sutterella</taxon>
    </lineage>
</organism>
<comment type="similarity">
    <text evidence="2">Belongs to the TamA family.</text>
</comment>
<evidence type="ECO:0000256" key="6">
    <source>
        <dbReference type="ARBA" id="ARBA00022729"/>
    </source>
</evidence>
<evidence type="ECO:0000256" key="4">
    <source>
        <dbReference type="ARBA" id="ARBA00022452"/>
    </source>
</evidence>
<dbReference type="PANTHER" id="PTHR12815:SF47">
    <property type="entry name" value="TRANSLOCATION AND ASSEMBLY MODULE SUBUNIT TAMA"/>
    <property type="match status" value="1"/>
</dbReference>
<evidence type="ECO:0000256" key="5">
    <source>
        <dbReference type="ARBA" id="ARBA00022692"/>
    </source>
</evidence>
<gene>
    <name evidence="13" type="ORF">H6A60_09420</name>
</gene>
<evidence type="ECO:0000313" key="14">
    <source>
        <dbReference type="Proteomes" id="UP000715095"/>
    </source>
</evidence>
<dbReference type="InterPro" id="IPR039910">
    <property type="entry name" value="D15-like"/>
</dbReference>
<dbReference type="EMBL" id="JACJJC010000016">
    <property type="protein sequence ID" value="MBM6704700.1"/>
    <property type="molecule type" value="Genomic_DNA"/>
</dbReference>
<sequence>MVFRRFVAFWVALVLCLAFVWRTAAAAESVEPKFRLEMAGLKGELKTNVDAQLSSVDLSHITVRSRFRAQVRSAVREGLRSLGYYRPSFKFKWQPEPESGPRVLKLDVTPGDPVRIEEVRIRIGGDAQSDKDFARLIEKSVPKKGDILNHGRYDKFKSDLNNLAMTKGYFEAKFKQSELQVSPERGVAFWVIDYEAGPRYKFGNVTFHGSQIEDAYLQSLVPFDPGAPFSSDDLAKLNERLSTTGWFSSAVVAPEFRNATEDKTLPLYGHVVPRSGNSVELGVGFSTDVGPRFRADWKKPWVNRYGHSLEASTNLSSADQELDFSYKVPREERPLEEYYLFQGGYKHTNLNDTQSDSMTLVASRYWELETGWQRSINLRWMLDNFTQGAVENTTMLLYPGVTLSRTRSRGGMMPRWGDSQRYTLDVSSTAWGSDIDFIAFSAAGTMIRTYADKHRFILRGNFGWIETDEFDQVPPDLRFFAGGDRSVRGYDYKSISPRDEEGDLTGAQRLLTGSIEYQYNVTGKWWGAVFYDVGEAVEDFTTTNFKSGAGFGIRWESPIGPVKLDIARPVGDPDENSLAFYIGLGSEL</sequence>
<keyword evidence="4" id="KW-1134">Transmembrane beta strand</keyword>
<comment type="subunit">
    <text evidence="10">Interacts with TamB to form the translocation and assembly module (TAM).</text>
</comment>
<dbReference type="Pfam" id="PF01103">
    <property type="entry name" value="Omp85"/>
    <property type="match status" value="1"/>
</dbReference>
<feature type="signal peptide" evidence="11">
    <location>
        <begin position="1"/>
        <end position="26"/>
    </location>
</feature>
<keyword evidence="6 11" id="KW-0732">Signal</keyword>
<feature type="chain" id="PRO_5045362876" description="Translocation and assembly module subunit TamA" evidence="11">
    <location>
        <begin position="27"/>
        <end position="588"/>
    </location>
</feature>
<dbReference type="RefSeq" id="WP_205103904.1">
    <property type="nucleotide sequence ID" value="NZ_JACJJC010000016.1"/>
</dbReference>
<dbReference type="InterPro" id="IPR000184">
    <property type="entry name" value="Bac_surfAg_D15"/>
</dbReference>
<evidence type="ECO:0000313" key="13">
    <source>
        <dbReference type="EMBL" id="MBM6704700.1"/>
    </source>
</evidence>
<dbReference type="Gene3D" id="3.10.20.310">
    <property type="entry name" value="membrane protein fhac"/>
    <property type="match status" value="3"/>
</dbReference>